<dbReference type="PANTHER" id="PTHR36170:SF1">
    <property type="entry name" value="CENTROSOMAL PROTEIN OF 89 KDA"/>
    <property type="match status" value="1"/>
</dbReference>
<feature type="compositionally biased region" description="Basic residues" evidence="2">
    <location>
        <begin position="158"/>
        <end position="168"/>
    </location>
</feature>
<feature type="coiled-coil region" evidence="1">
    <location>
        <begin position="324"/>
        <end position="491"/>
    </location>
</feature>
<feature type="compositionally biased region" description="Pro residues" evidence="2">
    <location>
        <begin position="31"/>
        <end position="46"/>
    </location>
</feature>
<dbReference type="GO" id="GO:0097539">
    <property type="term" value="C:ciliary transition fiber"/>
    <property type="evidence" value="ECO:0007669"/>
    <property type="project" value="TreeGrafter"/>
</dbReference>
<keyword evidence="4" id="KW-1185">Reference proteome</keyword>
<dbReference type="GO" id="GO:0007005">
    <property type="term" value="P:mitochondrion organization"/>
    <property type="evidence" value="ECO:0007669"/>
    <property type="project" value="InterPro"/>
</dbReference>
<dbReference type="GO" id="GO:0045202">
    <property type="term" value="C:synapse"/>
    <property type="evidence" value="ECO:0007669"/>
    <property type="project" value="GOC"/>
</dbReference>
<evidence type="ECO:0000256" key="2">
    <source>
        <dbReference type="SAM" id="MobiDB-lite"/>
    </source>
</evidence>
<keyword evidence="1" id="KW-0175">Coiled coil</keyword>
<feature type="region of interest" description="Disordered" evidence="2">
    <location>
        <begin position="113"/>
        <end position="202"/>
    </location>
</feature>
<sequence length="630" mass="71633">MFKFSFRREKDKEFKHIAHGLIPAASIAPKPAVPRTPPPRSPNPSPERPRSALAAAILSSSLTGQAWALPPVRPRSFSESGLSESFISEPNISTALFNRDRWSEDLASRPQPVYSLPLKHKTSTPQRIPMSGRRVPSPDLPEETVFQSPEASVDYSKKKASVRKSPRSLKKDVPSALPIPTTNQSSQSNISKPPIQQSPGPIRASIEGQREAENNVRMVDEQKLLEERLQRLEQEISNSQSSTNARSSAGSHAELLNLRQHAQELVDENDALKLTVHRLNVELSRYQTQFRPLSKQESSRISSLPKTGSPPPSLLDMKYLSPLLLAYEDRMREKDALLQTTEEDVKRLRVHVEEVIKENENLHKEITMIGGVSQKNCHQIQQQALLVLQENQVLLDQLEAQHVKAKASTSRHQAEVSKVTKQLMLIEAEKQSLQEELEESRREALKNGREVQVLQARLKDAITWDEHCDIAGKLRRQLEQQESKNKSEMDDFLIRFSSLQEENRSLAVDKANLTAYVKRMEAEQELTKQANRKAERKMSVLKRQKEECAVKEERTRHYMGAVISVAEHISQERDQLIKMASLLQQEKQGFVSRILKGTVRFGKLQEEVKSNPFFEVVLQMSKEWYNCSSS</sequence>
<organism evidence="3 4">
    <name type="scientific">Dissostichus eleginoides</name>
    <name type="common">Patagonian toothfish</name>
    <name type="synonym">Dissostichus amissus</name>
    <dbReference type="NCBI Taxonomy" id="100907"/>
    <lineage>
        <taxon>Eukaryota</taxon>
        <taxon>Metazoa</taxon>
        <taxon>Chordata</taxon>
        <taxon>Craniata</taxon>
        <taxon>Vertebrata</taxon>
        <taxon>Euteleostomi</taxon>
        <taxon>Actinopterygii</taxon>
        <taxon>Neopterygii</taxon>
        <taxon>Teleostei</taxon>
        <taxon>Neoteleostei</taxon>
        <taxon>Acanthomorphata</taxon>
        <taxon>Eupercaria</taxon>
        <taxon>Perciformes</taxon>
        <taxon>Notothenioidei</taxon>
        <taxon>Nototheniidae</taxon>
        <taxon>Dissostichus</taxon>
    </lineage>
</organism>
<evidence type="ECO:0000313" key="3">
    <source>
        <dbReference type="EMBL" id="KAK1891810.1"/>
    </source>
</evidence>
<feature type="coiled-coil region" evidence="1">
    <location>
        <begin position="215"/>
        <end position="289"/>
    </location>
</feature>
<proteinExistence type="predicted"/>
<name>A0AAD9BXK5_DISEL</name>
<dbReference type="Proteomes" id="UP001228049">
    <property type="component" value="Unassembled WGS sequence"/>
</dbReference>
<feature type="compositionally biased region" description="Polar residues" evidence="2">
    <location>
        <begin position="292"/>
        <end position="306"/>
    </location>
</feature>
<protein>
    <submittedName>
        <fullName evidence="3">Centrosomal protein of 89 kDa</fullName>
    </submittedName>
</protein>
<feature type="compositionally biased region" description="Polar residues" evidence="2">
    <location>
        <begin position="180"/>
        <end position="199"/>
    </location>
</feature>
<evidence type="ECO:0000256" key="1">
    <source>
        <dbReference type="SAM" id="Coils"/>
    </source>
</evidence>
<dbReference type="InterPro" id="IPR033545">
    <property type="entry name" value="CEP89"/>
</dbReference>
<dbReference type="GO" id="GO:0007268">
    <property type="term" value="P:chemical synaptic transmission"/>
    <property type="evidence" value="ECO:0007669"/>
    <property type="project" value="InterPro"/>
</dbReference>
<evidence type="ECO:0000313" key="4">
    <source>
        <dbReference type="Proteomes" id="UP001228049"/>
    </source>
</evidence>
<feature type="coiled-coil region" evidence="1">
    <location>
        <begin position="517"/>
        <end position="586"/>
    </location>
</feature>
<dbReference type="EMBL" id="JASDAP010000015">
    <property type="protein sequence ID" value="KAK1891810.1"/>
    <property type="molecule type" value="Genomic_DNA"/>
</dbReference>
<dbReference type="PANTHER" id="PTHR36170">
    <property type="entry name" value="CENTROSOMAL PROTEIN OF 89 KDA"/>
    <property type="match status" value="1"/>
</dbReference>
<dbReference type="GO" id="GO:0060271">
    <property type="term" value="P:cilium assembly"/>
    <property type="evidence" value="ECO:0007669"/>
    <property type="project" value="InterPro"/>
</dbReference>
<gene>
    <name evidence="3" type="ORF">KUDE01_010636</name>
</gene>
<comment type="caution">
    <text evidence="3">The sequence shown here is derived from an EMBL/GenBank/DDBJ whole genome shotgun (WGS) entry which is preliminary data.</text>
</comment>
<feature type="region of interest" description="Disordered" evidence="2">
    <location>
        <begin position="292"/>
        <end position="315"/>
    </location>
</feature>
<feature type="region of interest" description="Disordered" evidence="2">
    <location>
        <begin position="25"/>
        <end position="51"/>
    </location>
</feature>
<dbReference type="AlphaFoldDB" id="A0AAD9BXK5"/>
<reference evidence="3" key="1">
    <citation type="submission" date="2023-04" db="EMBL/GenBank/DDBJ databases">
        <title>Chromosome-level genome of Chaenocephalus aceratus.</title>
        <authorList>
            <person name="Park H."/>
        </authorList>
    </citation>
    <scope>NUCLEOTIDE SEQUENCE</scope>
    <source>
        <strain evidence="3">DE</strain>
        <tissue evidence="3">Muscle</tissue>
    </source>
</reference>
<accession>A0AAD9BXK5</accession>
<dbReference type="GO" id="GO:0005814">
    <property type="term" value="C:centriole"/>
    <property type="evidence" value="ECO:0007669"/>
    <property type="project" value="InterPro"/>
</dbReference>